<evidence type="ECO:0000256" key="4">
    <source>
        <dbReference type="ARBA" id="ARBA00022801"/>
    </source>
</evidence>
<dbReference type="PANTHER" id="PTHR13604:SF0">
    <property type="entry name" value="ABASIC SITE PROCESSING PROTEIN HMCES"/>
    <property type="match status" value="1"/>
</dbReference>
<evidence type="ECO:0000256" key="1">
    <source>
        <dbReference type="ARBA" id="ARBA00008136"/>
    </source>
</evidence>
<comment type="similarity">
    <text evidence="1">Belongs to the SOS response-associated peptidase family.</text>
</comment>
<accession>A0A084FZX2</accession>
<dbReference type="Proteomes" id="UP000028545">
    <property type="component" value="Unassembled WGS sequence"/>
</dbReference>
<protein>
    <recommendedName>
        <fullName evidence="11">DUF159 domain protein</fullName>
    </recommendedName>
</protein>
<evidence type="ECO:0000313" key="9">
    <source>
        <dbReference type="EMBL" id="KEZ40634.1"/>
    </source>
</evidence>
<dbReference type="SUPFAM" id="SSF143081">
    <property type="entry name" value="BB1717-like"/>
    <property type="match status" value="1"/>
</dbReference>
<dbReference type="GO" id="GO:0003697">
    <property type="term" value="F:single-stranded DNA binding"/>
    <property type="evidence" value="ECO:0007669"/>
    <property type="project" value="InterPro"/>
</dbReference>
<keyword evidence="3" id="KW-0227">DNA damage</keyword>
<dbReference type="OMA" id="GMWTTMK"/>
<keyword evidence="10" id="KW-1185">Reference proteome</keyword>
<dbReference type="InterPro" id="IPR036590">
    <property type="entry name" value="SRAP-like"/>
</dbReference>
<feature type="region of interest" description="Disordered" evidence="8">
    <location>
        <begin position="25"/>
        <end position="44"/>
    </location>
</feature>
<feature type="region of interest" description="Disordered" evidence="8">
    <location>
        <begin position="338"/>
        <end position="427"/>
    </location>
</feature>
<name>A0A084FZX2_PSEDA</name>
<gene>
    <name evidence="9" type="ORF">SAPIO_CDS8556</name>
</gene>
<keyword evidence="4" id="KW-0378">Hydrolase</keyword>
<evidence type="ECO:0000256" key="3">
    <source>
        <dbReference type="ARBA" id="ARBA00022763"/>
    </source>
</evidence>
<keyword evidence="2" id="KW-0645">Protease</keyword>
<dbReference type="GO" id="GO:0006508">
    <property type="term" value="P:proteolysis"/>
    <property type="evidence" value="ECO:0007669"/>
    <property type="project" value="UniProtKB-KW"/>
</dbReference>
<dbReference type="Pfam" id="PF02586">
    <property type="entry name" value="SRAP"/>
    <property type="match status" value="1"/>
</dbReference>
<dbReference type="EMBL" id="JOWA01000121">
    <property type="protein sequence ID" value="KEZ40634.1"/>
    <property type="molecule type" value="Genomic_DNA"/>
</dbReference>
<feature type="compositionally biased region" description="Basic and acidic residues" evidence="8">
    <location>
        <begin position="101"/>
        <end position="114"/>
    </location>
</feature>
<keyword evidence="6" id="KW-0238">DNA-binding</keyword>
<comment type="caution">
    <text evidence="9">The sequence shown here is derived from an EMBL/GenBank/DDBJ whole genome shotgun (WGS) entry which is preliminary data.</text>
</comment>
<reference evidence="9 10" key="1">
    <citation type="journal article" date="2014" name="Genome Announc.">
        <title>Draft genome sequence of the pathogenic fungus Scedosporium apiospermum.</title>
        <authorList>
            <person name="Vandeputte P."/>
            <person name="Ghamrawi S."/>
            <person name="Rechenmann M."/>
            <person name="Iltis A."/>
            <person name="Giraud S."/>
            <person name="Fleury M."/>
            <person name="Thornton C."/>
            <person name="Delhaes L."/>
            <person name="Meyer W."/>
            <person name="Papon N."/>
            <person name="Bouchara J.P."/>
        </authorList>
    </citation>
    <scope>NUCLEOTIDE SEQUENCE [LARGE SCALE GENOMIC DNA]</scope>
    <source>
        <strain evidence="9 10">IHEM 14462</strain>
    </source>
</reference>
<dbReference type="Gene3D" id="3.90.1680.10">
    <property type="entry name" value="SOS response associated peptidase-like"/>
    <property type="match status" value="1"/>
</dbReference>
<feature type="compositionally biased region" description="Basic and acidic residues" evidence="8">
    <location>
        <begin position="338"/>
        <end position="350"/>
    </location>
</feature>
<evidence type="ECO:0000256" key="7">
    <source>
        <dbReference type="ARBA" id="ARBA00023239"/>
    </source>
</evidence>
<evidence type="ECO:0000256" key="8">
    <source>
        <dbReference type="SAM" id="MobiDB-lite"/>
    </source>
</evidence>
<evidence type="ECO:0000256" key="5">
    <source>
        <dbReference type="ARBA" id="ARBA00023124"/>
    </source>
</evidence>
<organism evidence="9 10">
    <name type="scientific">Pseudallescheria apiosperma</name>
    <name type="common">Scedosporium apiospermum</name>
    <dbReference type="NCBI Taxonomy" id="563466"/>
    <lineage>
        <taxon>Eukaryota</taxon>
        <taxon>Fungi</taxon>
        <taxon>Dikarya</taxon>
        <taxon>Ascomycota</taxon>
        <taxon>Pezizomycotina</taxon>
        <taxon>Sordariomycetes</taxon>
        <taxon>Hypocreomycetidae</taxon>
        <taxon>Microascales</taxon>
        <taxon>Microascaceae</taxon>
        <taxon>Scedosporium</taxon>
    </lineage>
</organism>
<feature type="compositionally biased region" description="Basic and acidic residues" evidence="8">
    <location>
        <begin position="357"/>
        <end position="372"/>
    </location>
</feature>
<dbReference type="VEuPathDB" id="FungiDB:SAPIO_CDS8556"/>
<evidence type="ECO:0000313" key="10">
    <source>
        <dbReference type="Proteomes" id="UP000028545"/>
    </source>
</evidence>
<feature type="compositionally biased region" description="Low complexity" evidence="8">
    <location>
        <begin position="373"/>
        <end position="385"/>
    </location>
</feature>
<dbReference type="AlphaFoldDB" id="A0A084FZX2"/>
<keyword evidence="7" id="KW-0456">Lyase</keyword>
<dbReference type="RefSeq" id="XP_016640433.1">
    <property type="nucleotide sequence ID" value="XM_016790170.1"/>
</dbReference>
<keyword evidence="5" id="KW-0190">Covalent protein-DNA linkage</keyword>
<evidence type="ECO:0008006" key="11">
    <source>
        <dbReference type="Google" id="ProtNLM"/>
    </source>
</evidence>
<proteinExistence type="inferred from homology"/>
<evidence type="ECO:0000256" key="2">
    <source>
        <dbReference type="ARBA" id="ARBA00022670"/>
    </source>
</evidence>
<dbReference type="OrthoDB" id="2111841at2759"/>
<dbReference type="GO" id="GO:0016829">
    <property type="term" value="F:lyase activity"/>
    <property type="evidence" value="ECO:0007669"/>
    <property type="project" value="UniProtKB-KW"/>
</dbReference>
<dbReference type="GeneID" id="27727628"/>
<sequence>MCGRYALAMRPSQYRRYLEDRDMPVWDAPGDDAGDSPRQSYNFAPGSYGMVYRADVPDRGARPGGSSDGAEPSEVSKDAEPSESLEAAVAPSETEQESEDHDWVDVGTETEHGTPKKTKKTPSTKDISSPTKPTHDSSRYKLQAMRWGLIPFWTKRNPGYASVMKTINCRSDSLSRSGGMWTTMKMRKRCVVVADGFYEWLKVGPKEKIPHYIKRKDGGPMLFAGLWDCVTYEDSGEKIYTYTIITVDANPAVRFIHDRMPAILEPGSPELKAWLDPSRCTWTRELQDALRPTTTELEVYPVPKEVGKVGNDSPSFVIPVSSKENKGNIANFFAKAGTKKEEGAQVKKEASSTSQSHDVKKDVHAVAHKREASPASPAVAPPAKVSVKESPRKAKISATSNRKGSPTKKSESQAGPGKITKFFTKTS</sequence>
<evidence type="ECO:0000256" key="6">
    <source>
        <dbReference type="ARBA" id="ARBA00023125"/>
    </source>
</evidence>
<dbReference type="KEGG" id="sapo:SAPIO_CDS8556"/>
<dbReference type="InterPro" id="IPR003738">
    <property type="entry name" value="SRAP"/>
</dbReference>
<dbReference type="PANTHER" id="PTHR13604">
    <property type="entry name" value="DC12-RELATED"/>
    <property type="match status" value="1"/>
</dbReference>
<dbReference type="GO" id="GO:0008233">
    <property type="term" value="F:peptidase activity"/>
    <property type="evidence" value="ECO:0007669"/>
    <property type="project" value="UniProtKB-KW"/>
</dbReference>
<dbReference type="GO" id="GO:0106300">
    <property type="term" value="P:protein-DNA covalent cross-linking repair"/>
    <property type="evidence" value="ECO:0007669"/>
    <property type="project" value="InterPro"/>
</dbReference>
<feature type="region of interest" description="Disordered" evidence="8">
    <location>
        <begin position="54"/>
        <end position="138"/>
    </location>
</feature>
<dbReference type="HOGENOM" id="CLU_035990_0_3_1"/>